<evidence type="ECO:0000313" key="1">
    <source>
        <dbReference type="Ensembl" id="ENSGAGP00000023846.1"/>
    </source>
</evidence>
<protein>
    <submittedName>
        <fullName evidence="1">Uncharacterized protein</fullName>
    </submittedName>
</protein>
<proteinExistence type="predicted"/>
<dbReference type="SMART" id="SM01265">
    <property type="entry name" value="Mab-21"/>
    <property type="match status" value="1"/>
</dbReference>
<accession>A0A452I8J2</accession>
<keyword evidence="2" id="KW-1185">Reference proteome</keyword>
<dbReference type="AlphaFoldDB" id="A0A452I8J2"/>
<sequence>SKPLCTGGCLCPGFVAMAVKVSHWHSYQMEHFQKAENILLTVLEKITAMDPRFIADYSRNLEAFEFAVCTSEDAVTVGVPLWIVADALLLQECSSKQGQSETVTNGNHQMSGCCHLGVPKEGTGWENWTREDVFSVMGSAECRVHVVPGKILRLLKELIVAAIPGLYASCIHGAVGQGQRDPVLLVSSGWKMIRFNIIPVVQRKQGALKLHSRCREGGFPEGNLQKVTQWADFIPSSYNHWRYSTNHPVMKLLHIMGMLKGHHLDSLHLLDQVNSEHWKEEDRKEGLTFNHLKISVPSPEDWEDLERSVYQLLVILLCCLVTKNLPHFLYPEENLFQETPIHPTPPDHPLLGPLPLTAPQDPTLYLSAIGPCPLTAPSRDPCP</sequence>
<dbReference type="Ensembl" id="ENSGAGT00000027162.1">
    <property type="protein sequence ID" value="ENSGAGP00000023846.1"/>
    <property type="gene ID" value="ENSGAGG00000017452.1"/>
</dbReference>
<organism evidence="1 2">
    <name type="scientific">Gopherus agassizii</name>
    <name type="common">Agassiz's desert tortoise</name>
    <dbReference type="NCBI Taxonomy" id="38772"/>
    <lineage>
        <taxon>Eukaryota</taxon>
        <taxon>Metazoa</taxon>
        <taxon>Chordata</taxon>
        <taxon>Craniata</taxon>
        <taxon>Vertebrata</taxon>
        <taxon>Euteleostomi</taxon>
        <taxon>Archelosauria</taxon>
        <taxon>Testudinata</taxon>
        <taxon>Testudines</taxon>
        <taxon>Cryptodira</taxon>
        <taxon>Durocryptodira</taxon>
        <taxon>Testudinoidea</taxon>
        <taxon>Testudinidae</taxon>
        <taxon>Gopherus</taxon>
    </lineage>
</organism>
<reference evidence="2" key="1">
    <citation type="journal article" date="2017" name="PLoS ONE">
        <title>The Agassiz's desert tortoise genome provides a resource for the conservation of a threatened species.</title>
        <authorList>
            <person name="Tollis M."/>
            <person name="DeNardo D.F."/>
            <person name="Cornelius J.A."/>
            <person name="Dolby G.A."/>
            <person name="Edwards T."/>
            <person name="Henen B.T."/>
            <person name="Karl A.E."/>
            <person name="Murphy R.W."/>
            <person name="Kusumi K."/>
        </authorList>
    </citation>
    <scope>NUCLEOTIDE SEQUENCE [LARGE SCALE GENOMIC DNA]</scope>
</reference>
<evidence type="ECO:0000313" key="2">
    <source>
        <dbReference type="Proteomes" id="UP000291020"/>
    </source>
</evidence>
<dbReference type="InterPro" id="IPR024810">
    <property type="entry name" value="MAB21L/cGLR"/>
</dbReference>
<reference evidence="1" key="2">
    <citation type="submission" date="2025-08" db="UniProtKB">
        <authorList>
            <consortium name="Ensembl"/>
        </authorList>
    </citation>
    <scope>IDENTIFICATION</scope>
</reference>
<dbReference type="PANTHER" id="PTHR10656:SF7">
    <property type="entry name" value="PROTEIN MAB-21-LIKE 4"/>
    <property type="match status" value="1"/>
</dbReference>
<name>A0A452I8J2_9SAUR</name>
<dbReference type="Gene3D" id="1.10.1410.40">
    <property type="match status" value="1"/>
</dbReference>
<dbReference type="PANTHER" id="PTHR10656">
    <property type="entry name" value="CELL FATE DETERMINING PROTEIN MAB21-RELATED"/>
    <property type="match status" value="1"/>
</dbReference>
<reference evidence="1" key="3">
    <citation type="submission" date="2025-09" db="UniProtKB">
        <authorList>
            <consortium name="Ensembl"/>
        </authorList>
    </citation>
    <scope>IDENTIFICATION</scope>
</reference>
<dbReference type="Proteomes" id="UP000291020">
    <property type="component" value="Unassembled WGS sequence"/>
</dbReference>